<sequence length="208" mass="24500">MKLMLLDNRLEFPNKEDSVEVILNEINKILEGSHYFFSHFIIDGVEVYDDYEDYLFENIEVIEEVRVEVKKLKELIEEVLESTKEYVHRALPLIKDLGEAFYQVPKEASWQNLADLFGGIQWMLESFSNIDRNKQLEEVISSYELWNEYAQQILKLNEIIPDLQQAVENQDIVLIGDILSYEISPIFEEMLQRLQRLMPEGVNDGHVN</sequence>
<protein>
    <submittedName>
        <fullName evidence="2">Uncharacterized protein</fullName>
    </submittedName>
</protein>
<reference evidence="1 3" key="1">
    <citation type="submission" date="2016-10" db="EMBL/GenBank/DDBJ databases">
        <title>Complete Genome Sequence of Acetogen Clostridium formicoaceticum ATCC 27076.</title>
        <authorList>
            <person name="Bao T."/>
            <person name="Cheng C."/>
            <person name="Zhao J."/>
            <person name="Yang S.-T."/>
            <person name="Wang J."/>
            <person name="Wang M."/>
        </authorList>
    </citation>
    <scope>NUCLEOTIDE SEQUENCE [LARGE SCALE GENOMIC DNA]</scope>
    <source>
        <strain evidence="1 3">ATCC 27076</strain>
    </source>
</reference>
<dbReference type="EMBL" id="CP020559">
    <property type="protein sequence ID" value="ARE85960.1"/>
    <property type="molecule type" value="Genomic_DNA"/>
</dbReference>
<evidence type="ECO:0000313" key="4">
    <source>
        <dbReference type="Proteomes" id="UP000192478"/>
    </source>
</evidence>
<dbReference type="RefSeq" id="WP_070965761.1">
    <property type="nucleotide sequence ID" value="NZ_CP017603.1"/>
</dbReference>
<reference evidence="2 4" key="2">
    <citation type="submission" date="2017-03" db="EMBL/GenBank/DDBJ databases">
        <title>Complete sequence of Clostridium formicaceticum DSM 92.</title>
        <authorList>
            <person name="Poehlein A."/>
            <person name="Karl M."/>
            <person name="Bengelsdorf F.R."/>
            <person name="Duerre P."/>
            <person name="Daniel R."/>
        </authorList>
    </citation>
    <scope>NUCLEOTIDE SEQUENCE [LARGE SCALE GENOMIC DNA]</scope>
    <source>
        <strain evidence="2 4">DSM 92</strain>
    </source>
</reference>
<dbReference type="KEGG" id="cfm:BJL90_06910"/>
<proteinExistence type="predicted"/>
<gene>
    <name evidence="1" type="ORF">BJL90_06910</name>
    <name evidence="2" type="ORF">CLFO_02760</name>
</gene>
<dbReference type="Proteomes" id="UP000192478">
    <property type="component" value="Chromosome"/>
</dbReference>
<evidence type="ECO:0000313" key="2">
    <source>
        <dbReference type="EMBL" id="ARE85960.1"/>
    </source>
</evidence>
<dbReference type="AlphaFoldDB" id="A0AAC9RI71"/>
<keyword evidence="3" id="KW-1185">Reference proteome</keyword>
<dbReference type="EMBL" id="CP017603">
    <property type="protein sequence ID" value="AOY75646.1"/>
    <property type="molecule type" value="Genomic_DNA"/>
</dbReference>
<name>A0AAC9RI71_9CLOT</name>
<accession>A0AAC9RI71</accession>
<evidence type="ECO:0000313" key="1">
    <source>
        <dbReference type="EMBL" id="AOY75646.1"/>
    </source>
</evidence>
<organism evidence="2 4">
    <name type="scientific">Clostridium formicaceticum</name>
    <dbReference type="NCBI Taxonomy" id="1497"/>
    <lineage>
        <taxon>Bacteria</taxon>
        <taxon>Bacillati</taxon>
        <taxon>Bacillota</taxon>
        <taxon>Clostridia</taxon>
        <taxon>Eubacteriales</taxon>
        <taxon>Clostridiaceae</taxon>
        <taxon>Clostridium</taxon>
    </lineage>
</organism>
<dbReference type="Proteomes" id="UP000177894">
    <property type="component" value="Chromosome"/>
</dbReference>
<evidence type="ECO:0000313" key="3">
    <source>
        <dbReference type="Proteomes" id="UP000177894"/>
    </source>
</evidence>